<organism evidence="2 3">
    <name type="scientific">Kutzneria buriramensis</name>
    <dbReference type="NCBI Taxonomy" id="1045776"/>
    <lineage>
        <taxon>Bacteria</taxon>
        <taxon>Bacillati</taxon>
        <taxon>Actinomycetota</taxon>
        <taxon>Actinomycetes</taxon>
        <taxon>Pseudonocardiales</taxon>
        <taxon>Pseudonocardiaceae</taxon>
        <taxon>Kutzneria</taxon>
    </lineage>
</organism>
<dbReference type="AlphaFoldDB" id="A0A3E0HCJ8"/>
<reference evidence="2 3" key="1">
    <citation type="submission" date="2018-08" db="EMBL/GenBank/DDBJ databases">
        <title>Genomic Encyclopedia of Archaeal and Bacterial Type Strains, Phase II (KMG-II): from individual species to whole genera.</title>
        <authorList>
            <person name="Goeker M."/>
        </authorList>
    </citation>
    <scope>NUCLEOTIDE SEQUENCE [LARGE SCALE GENOMIC DNA]</scope>
    <source>
        <strain evidence="2 3">DSM 45791</strain>
    </source>
</reference>
<proteinExistence type="predicted"/>
<dbReference type="Proteomes" id="UP000256269">
    <property type="component" value="Unassembled WGS sequence"/>
</dbReference>
<name>A0A3E0HCJ8_9PSEU</name>
<protein>
    <submittedName>
        <fullName evidence="2">Uncharacterized protein</fullName>
    </submittedName>
</protein>
<dbReference type="EMBL" id="QUNO01000011">
    <property type="protein sequence ID" value="REH41970.1"/>
    <property type="molecule type" value="Genomic_DNA"/>
</dbReference>
<evidence type="ECO:0000313" key="3">
    <source>
        <dbReference type="Proteomes" id="UP000256269"/>
    </source>
</evidence>
<evidence type="ECO:0000313" key="2">
    <source>
        <dbReference type="EMBL" id="REH41970.1"/>
    </source>
</evidence>
<sequence length="493" mass="50590">MSPTVHGPGGRAVRLLSAAALVLGAAACSTSHASSGSTPPTLTVEGKQILDPAGLQAAGERELASAVSFGYVSASGAGKPQCWFARVGTDGQVDGRLWCGPVQVPGSPPANAWVPIPMIKTGENASQIQLSVQDPQVPQPGNRSTPVGDELLRADGSTTDPKATVNRTARANFVAVLTDTEHKSNVDLGLTEKVAVRVHDDLLAVNATGYGRPATFPIGGGATLVPDKGVQLRVLRLHVERPGKTDPAFAAQQWSGFAPQQSTLSLVIDGRTTVLSPDRLPDSGDVFVIYTVPDKAGPESLVLSSVGAKSLDQRLEVPGGQRATPPPDALLTPSGVSKAPANASQPITVRTAVPYGGLPAGDHAAQLTVTGVRLGWQRPIKLDSGDYQLVTESAAGKSLLEVAIKTSGQLPAIMAGQVTKNSFTLTLPDGGKAPLVGVRYDGDLLPAALVFEVPAAVKSVKIGVNTGPVQVTALGRVDITAGAAPIDLPLDFG</sequence>
<evidence type="ECO:0000256" key="1">
    <source>
        <dbReference type="SAM" id="SignalP"/>
    </source>
</evidence>
<feature type="chain" id="PRO_5017801039" evidence="1">
    <location>
        <begin position="34"/>
        <end position="493"/>
    </location>
</feature>
<gene>
    <name evidence="2" type="ORF">BCF44_111275</name>
</gene>
<dbReference type="OrthoDB" id="3656083at2"/>
<keyword evidence="3" id="KW-1185">Reference proteome</keyword>
<feature type="signal peptide" evidence="1">
    <location>
        <begin position="1"/>
        <end position="33"/>
    </location>
</feature>
<accession>A0A3E0HCJ8</accession>
<dbReference type="RefSeq" id="WP_147328702.1">
    <property type="nucleotide sequence ID" value="NZ_CP144375.1"/>
</dbReference>
<keyword evidence="1" id="KW-0732">Signal</keyword>
<comment type="caution">
    <text evidence="2">The sequence shown here is derived from an EMBL/GenBank/DDBJ whole genome shotgun (WGS) entry which is preliminary data.</text>
</comment>